<dbReference type="Pfam" id="PF17288">
    <property type="entry name" value="Terminase_3C"/>
    <property type="match status" value="1"/>
</dbReference>
<gene>
    <name evidence="3" type="ORF">FD25_GL000190</name>
</gene>
<name>A0A0R1LEZ9_9LACO</name>
<dbReference type="STRING" id="1423715.FD25_GL000190"/>
<dbReference type="PATRIC" id="fig|1423715.3.peg.205"/>
<evidence type="ECO:0000313" key="3">
    <source>
        <dbReference type="EMBL" id="KRK94237.1"/>
    </source>
</evidence>
<sequence>MNLDNLINPHFDDVLFSGALNKVLEGGRGSTKSSVISIQLVTDFLMDSHGNALVMRKVGKNIGLSVYEQIKWAIYELHVESQFRFTTSPYRIMHKKTGTAFYFSGVDDPQKLKSIIIANGYVRWLWFEELAEFGSWEEIDTVRLSFTRKKLPPGMHVITYCSYNPPRNPYEWINQWADSRRGMTNWYVDHSTYKDDVLGFLSQDYLDEIQVVKKNDPDYYRWMYLGEEVGLGTNVYNADLFHPIKELPDDDPLAWKSYSIDAGHINSATTCLAVGVTAKGKVIVLDTYYYSPAKKVVKKAPSDLVPEIYDYEQANDERFPVRIRRRTIDSAEGALRNEFVKEKSERWHGVKKTDEADMIDYVSSLLAQGRVYYLDTENNKVFIEQHRQYQWDEKTVHSDNPKVVKENDHTPDAFKYFAIDNAKELGLKQGKAVAKAKPKVFR</sequence>
<dbReference type="InterPro" id="IPR027417">
    <property type="entry name" value="P-loop_NTPase"/>
</dbReference>
<keyword evidence="4" id="KW-1185">Reference proteome</keyword>
<dbReference type="InterPro" id="IPR035412">
    <property type="entry name" value="Terminase_L_N"/>
</dbReference>
<dbReference type="InterPro" id="IPR035413">
    <property type="entry name" value="Terminase_L_C"/>
</dbReference>
<feature type="domain" description="Phage terminase large subunit C-terminal" evidence="2">
    <location>
        <begin position="261"/>
        <end position="416"/>
    </location>
</feature>
<feature type="domain" description="Phage terminase large subunit N-terminal" evidence="1">
    <location>
        <begin position="22"/>
        <end position="227"/>
    </location>
</feature>
<evidence type="ECO:0000259" key="2">
    <source>
        <dbReference type="Pfam" id="PF17288"/>
    </source>
</evidence>
<organism evidence="3 4">
    <name type="scientific">Levilactobacillus acidifarinae DSM 19394 = JCM 15949</name>
    <dbReference type="NCBI Taxonomy" id="1423715"/>
    <lineage>
        <taxon>Bacteria</taxon>
        <taxon>Bacillati</taxon>
        <taxon>Bacillota</taxon>
        <taxon>Bacilli</taxon>
        <taxon>Lactobacillales</taxon>
        <taxon>Lactobacillaceae</taxon>
        <taxon>Levilactobacillus</taxon>
    </lineage>
</organism>
<dbReference type="PANTHER" id="PTHR39184:SF1">
    <property type="entry name" value="PBSX PHAGE TERMINASE LARGE SUBUNIT"/>
    <property type="match status" value="1"/>
</dbReference>
<accession>A0A0R1LEZ9</accession>
<comment type="caution">
    <text evidence="3">The sequence shown here is derived from an EMBL/GenBank/DDBJ whole genome shotgun (WGS) entry which is preliminary data.</text>
</comment>
<dbReference type="InterPro" id="IPR052380">
    <property type="entry name" value="Viral_DNA_packaging_terminase"/>
</dbReference>
<dbReference type="Gene3D" id="3.30.420.280">
    <property type="match status" value="1"/>
</dbReference>
<dbReference type="NCBIfam" id="TIGR01547">
    <property type="entry name" value="phage_term_2"/>
    <property type="match status" value="1"/>
</dbReference>
<dbReference type="InterPro" id="IPR006437">
    <property type="entry name" value="Phage_terminase_lsu"/>
</dbReference>
<evidence type="ECO:0000313" key="4">
    <source>
        <dbReference type="Proteomes" id="UP000051955"/>
    </source>
</evidence>
<evidence type="ECO:0000259" key="1">
    <source>
        <dbReference type="Pfam" id="PF04466"/>
    </source>
</evidence>
<reference evidence="3 4" key="1">
    <citation type="journal article" date="2015" name="Genome Announc.">
        <title>Expanding the biotechnology potential of lactobacilli through comparative genomics of 213 strains and associated genera.</title>
        <authorList>
            <person name="Sun Z."/>
            <person name="Harris H.M."/>
            <person name="McCann A."/>
            <person name="Guo C."/>
            <person name="Argimon S."/>
            <person name="Zhang W."/>
            <person name="Yang X."/>
            <person name="Jeffery I.B."/>
            <person name="Cooney J.C."/>
            <person name="Kagawa T.F."/>
            <person name="Liu W."/>
            <person name="Song Y."/>
            <person name="Salvetti E."/>
            <person name="Wrobel A."/>
            <person name="Rasinkangas P."/>
            <person name="Parkhill J."/>
            <person name="Rea M.C."/>
            <person name="O'Sullivan O."/>
            <person name="Ritari J."/>
            <person name="Douillard F.P."/>
            <person name="Paul Ross R."/>
            <person name="Yang R."/>
            <person name="Briner A.E."/>
            <person name="Felis G.E."/>
            <person name="de Vos W.M."/>
            <person name="Barrangou R."/>
            <person name="Klaenhammer T.R."/>
            <person name="Caufield P.W."/>
            <person name="Cui Y."/>
            <person name="Zhang H."/>
            <person name="O'Toole P.W."/>
        </authorList>
    </citation>
    <scope>NUCLEOTIDE SEQUENCE [LARGE SCALE GENOMIC DNA]</scope>
    <source>
        <strain evidence="3 4">DSM 19394</strain>
    </source>
</reference>
<dbReference type="EMBL" id="AZDV01000026">
    <property type="protein sequence ID" value="KRK94237.1"/>
    <property type="molecule type" value="Genomic_DNA"/>
</dbReference>
<dbReference type="AlphaFoldDB" id="A0A0R1LEZ9"/>
<dbReference type="Pfam" id="PF04466">
    <property type="entry name" value="Terminase_3"/>
    <property type="match status" value="1"/>
</dbReference>
<dbReference type="PANTHER" id="PTHR39184">
    <property type="match status" value="1"/>
</dbReference>
<dbReference type="Proteomes" id="UP000051955">
    <property type="component" value="Unassembled WGS sequence"/>
</dbReference>
<dbReference type="Gene3D" id="3.40.50.300">
    <property type="entry name" value="P-loop containing nucleotide triphosphate hydrolases"/>
    <property type="match status" value="1"/>
</dbReference>
<proteinExistence type="predicted"/>
<protein>
    <submittedName>
        <fullName evidence="3">Terminase large subunit phage</fullName>
    </submittedName>
</protein>